<gene>
    <name evidence="1" type="ORF">LCGC14_2910160</name>
</gene>
<name>A0A0F8YDN6_9ZZZZ</name>
<sequence length="90" mass="9876">MAAPSKTFLTDQYEPTNETLWAAVLDVAQGKKREMTLGDRTIHAPNNGGGYKPWPHPMGSAWAIKQYKGFGGAFRKRASQLDPLPLMAMG</sequence>
<reference evidence="1" key="1">
    <citation type="journal article" date="2015" name="Nature">
        <title>Complex archaea that bridge the gap between prokaryotes and eukaryotes.</title>
        <authorList>
            <person name="Spang A."/>
            <person name="Saw J.H."/>
            <person name="Jorgensen S.L."/>
            <person name="Zaremba-Niedzwiedzka K."/>
            <person name="Martijn J."/>
            <person name="Lind A.E."/>
            <person name="van Eijk R."/>
            <person name="Schleper C."/>
            <person name="Guy L."/>
            <person name="Ettema T.J."/>
        </authorList>
    </citation>
    <scope>NUCLEOTIDE SEQUENCE</scope>
</reference>
<feature type="non-terminal residue" evidence="1">
    <location>
        <position position="90"/>
    </location>
</feature>
<comment type="caution">
    <text evidence="1">The sequence shown here is derived from an EMBL/GenBank/DDBJ whole genome shotgun (WGS) entry which is preliminary data.</text>
</comment>
<evidence type="ECO:0000313" key="1">
    <source>
        <dbReference type="EMBL" id="KKK71810.1"/>
    </source>
</evidence>
<accession>A0A0F8YDN6</accession>
<proteinExistence type="predicted"/>
<organism evidence="1">
    <name type="scientific">marine sediment metagenome</name>
    <dbReference type="NCBI Taxonomy" id="412755"/>
    <lineage>
        <taxon>unclassified sequences</taxon>
        <taxon>metagenomes</taxon>
        <taxon>ecological metagenomes</taxon>
    </lineage>
</organism>
<protein>
    <submittedName>
        <fullName evidence="1">Uncharacterized protein</fullName>
    </submittedName>
</protein>
<dbReference type="AlphaFoldDB" id="A0A0F8YDN6"/>
<dbReference type="EMBL" id="LAZR01057561">
    <property type="protein sequence ID" value="KKK71810.1"/>
    <property type="molecule type" value="Genomic_DNA"/>
</dbReference>